<evidence type="ECO:0000313" key="2">
    <source>
        <dbReference type="EMBL" id="PFH33961.1"/>
    </source>
</evidence>
<dbReference type="GeneID" id="40312039"/>
<protein>
    <submittedName>
        <fullName evidence="2">Uncharacterized protein</fullName>
    </submittedName>
</protein>
<reference evidence="2 3" key="1">
    <citation type="submission" date="2017-09" db="EMBL/GenBank/DDBJ databases">
        <title>Genome sequencing of Besnoitia besnoiti strain Bb-Ger1.</title>
        <authorList>
            <person name="Schares G."/>
            <person name="Venepally P."/>
            <person name="Lorenzi H.A."/>
        </authorList>
    </citation>
    <scope>NUCLEOTIDE SEQUENCE [LARGE SCALE GENOMIC DNA]</scope>
    <source>
        <strain evidence="2 3">Bb-Ger1</strain>
    </source>
</reference>
<organism evidence="2 3">
    <name type="scientific">Besnoitia besnoiti</name>
    <name type="common">Apicomplexan protozoan</name>
    <dbReference type="NCBI Taxonomy" id="94643"/>
    <lineage>
        <taxon>Eukaryota</taxon>
        <taxon>Sar</taxon>
        <taxon>Alveolata</taxon>
        <taxon>Apicomplexa</taxon>
        <taxon>Conoidasida</taxon>
        <taxon>Coccidia</taxon>
        <taxon>Eucoccidiorida</taxon>
        <taxon>Eimeriorina</taxon>
        <taxon>Sarcocystidae</taxon>
        <taxon>Besnoitia</taxon>
    </lineage>
</organism>
<proteinExistence type="predicted"/>
<dbReference type="RefSeq" id="XP_029217970.1">
    <property type="nucleotide sequence ID" value="XM_029365486.1"/>
</dbReference>
<feature type="region of interest" description="Disordered" evidence="1">
    <location>
        <begin position="88"/>
        <end position="110"/>
    </location>
</feature>
<gene>
    <name evidence="2" type="ORF">BESB_071130</name>
</gene>
<evidence type="ECO:0000313" key="3">
    <source>
        <dbReference type="Proteomes" id="UP000224006"/>
    </source>
</evidence>
<keyword evidence="3" id="KW-1185">Reference proteome</keyword>
<dbReference type="OrthoDB" id="328505at2759"/>
<feature type="compositionally biased region" description="Basic and acidic residues" evidence="1">
    <location>
        <begin position="88"/>
        <end position="104"/>
    </location>
</feature>
<dbReference type="VEuPathDB" id="ToxoDB:BESB_071130"/>
<comment type="caution">
    <text evidence="2">The sequence shown here is derived from an EMBL/GenBank/DDBJ whole genome shotgun (WGS) entry which is preliminary data.</text>
</comment>
<dbReference type="AlphaFoldDB" id="A0A2A9MCB6"/>
<sequence length="226" mass="26154">MWVCGGDLTDSDADSRRHGFGRGSPSFDLRAATNLPKLTNRRTQDDVKRLVYHFKQWIETVDGARERLLHFWKDIDSQESALAALAHDIPRDADPLSPPRREEESACETSKKKKFQSHGFDDCVLWLGLVNQHNRYAAVQLKLPETFDPWVTYVNRVMVYLFAEIPGYQGPDDFHRLLNVALDEPFPMKCHNPLCVRLDHIDYLRRPPSADEDEEDNDNEEDEDES</sequence>
<dbReference type="Proteomes" id="UP000224006">
    <property type="component" value="Unassembled WGS sequence"/>
</dbReference>
<evidence type="ECO:0000256" key="1">
    <source>
        <dbReference type="SAM" id="MobiDB-lite"/>
    </source>
</evidence>
<accession>A0A2A9MCB6</accession>
<feature type="region of interest" description="Disordered" evidence="1">
    <location>
        <begin position="1"/>
        <end position="23"/>
    </location>
</feature>
<dbReference type="KEGG" id="bbes:BESB_071130"/>
<name>A0A2A9MCB6_BESBE</name>
<feature type="region of interest" description="Disordered" evidence="1">
    <location>
        <begin position="206"/>
        <end position="226"/>
    </location>
</feature>
<feature type="compositionally biased region" description="Acidic residues" evidence="1">
    <location>
        <begin position="210"/>
        <end position="226"/>
    </location>
</feature>
<dbReference type="EMBL" id="NWUJ01000007">
    <property type="protein sequence ID" value="PFH33961.1"/>
    <property type="molecule type" value="Genomic_DNA"/>
</dbReference>